<evidence type="ECO:0000313" key="2">
    <source>
        <dbReference type="Proteomes" id="UP001500368"/>
    </source>
</evidence>
<dbReference type="Proteomes" id="UP001500368">
    <property type="component" value="Unassembled WGS sequence"/>
</dbReference>
<organism evidence="1 2">
    <name type="scientific">Nesterenkonia rhizosphaerae</name>
    <dbReference type="NCBI Taxonomy" id="1348272"/>
    <lineage>
        <taxon>Bacteria</taxon>
        <taxon>Bacillati</taxon>
        <taxon>Actinomycetota</taxon>
        <taxon>Actinomycetes</taxon>
        <taxon>Micrococcales</taxon>
        <taxon>Micrococcaceae</taxon>
        <taxon>Nesterenkonia</taxon>
    </lineage>
</organism>
<name>A0ABP9G1K9_9MICC</name>
<sequence length="103" mass="12138">MTQEQDQIVQIIHQEMVAAHKENFGSIDADTRRYLKGLAQAITHRMGFTFREAARAEDRPDTLMETPVEGLWAKEREDPAFTRRRWQRMQAITTTFRPVGEYR</sequence>
<proteinExistence type="predicted"/>
<evidence type="ECO:0000313" key="1">
    <source>
        <dbReference type="EMBL" id="GAA4924718.1"/>
    </source>
</evidence>
<accession>A0ABP9G1K9</accession>
<reference evidence="2" key="1">
    <citation type="journal article" date="2019" name="Int. J. Syst. Evol. Microbiol.">
        <title>The Global Catalogue of Microorganisms (GCM) 10K type strain sequencing project: providing services to taxonomists for standard genome sequencing and annotation.</title>
        <authorList>
            <consortium name="The Broad Institute Genomics Platform"/>
            <consortium name="The Broad Institute Genome Sequencing Center for Infectious Disease"/>
            <person name="Wu L."/>
            <person name="Ma J."/>
        </authorList>
    </citation>
    <scope>NUCLEOTIDE SEQUENCE [LARGE SCALE GENOMIC DNA]</scope>
    <source>
        <strain evidence="2">JCM 19129</strain>
    </source>
</reference>
<keyword evidence="2" id="KW-1185">Reference proteome</keyword>
<protein>
    <submittedName>
        <fullName evidence="1">Uncharacterized protein</fullName>
    </submittedName>
</protein>
<dbReference type="EMBL" id="BAABLW010000007">
    <property type="protein sequence ID" value="GAA4924718.1"/>
    <property type="molecule type" value="Genomic_DNA"/>
</dbReference>
<dbReference type="RefSeq" id="WP_345478099.1">
    <property type="nucleotide sequence ID" value="NZ_BAABLW010000007.1"/>
</dbReference>
<gene>
    <name evidence="1" type="ORF">GCM10025790_22480</name>
</gene>
<comment type="caution">
    <text evidence="1">The sequence shown here is derived from an EMBL/GenBank/DDBJ whole genome shotgun (WGS) entry which is preliminary data.</text>
</comment>